<reference evidence="2" key="1">
    <citation type="journal article" date="2019" name="Int. J. Syst. Evol. Microbiol.">
        <title>The Global Catalogue of Microorganisms (GCM) 10K type strain sequencing project: providing services to taxonomists for standard genome sequencing and annotation.</title>
        <authorList>
            <consortium name="The Broad Institute Genomics Platform"/>
            <consortium name="The Broad Institute Genome Sequencing Center for Infectious Disease"/>
            <person name="Wu L."/>
            <person name="Ma J."/>
        </authorList>
    </citation>
    <scope>NUCLEOTIDE SEQUENCE [LARGE SCALE GENOMIC DNA]</scope>
    <source>
        <strain evidence="2">JCM 17986</strain>
    </source>
</reference>
<proteinExistence type="predicted"/>
<dbReference type="Proteomes" id="UP001500466">
    <property type="component" value="Unassembled WGS sequence"/>
</dbReference>
<evidence type="ECO:0000313" key="2">
    <source>
        <dbReference type="Proteomes" id="UP001500466"/>
    </source>
</evidence>
<comment type="caution">
    <text evidence="1">The sequence shown here is derived from an EMBL/GenBank/DDBJ whole genome shotgun (WGS) entry which is preliminary data.</text>
</comment>
<accession>A0ABP9HF41</accession>
<sequence length="106" mass="11359">MSLLGMDFAVAVAVVFDIPGMTQAQYDQSADAVTGGRGAVTSTSDWPVPGLISHTSGPTPNGWFVVDVWESEEAFRQFGEIIVPILTRLGVPNAEPKVYPVHAMVR</sequence>
<evidence type="ECO:0008006" key="3">
    <source>
        <dbReference type="Google" id="ProtNLM"/>
    </source>
</evidence>
<evidence type="ECO:0000313" key="1">
    <source>
        <dbReference type="EMBL" id="GAA4969410.1"/>
    </source>
</evidence>
<protein>
    <recommendedName>
        <fullName evidence="3">ABM domain-containing protein</fullName>
    </recommendedName>
</protein>
<organism evidence="1 2">
    <name type="scientific">Yinghuangia aomiensis</name>
    <dbReference type="NCBI Taxonomy" id="676205"/>
    <lineage>
        <taxon>Bacteria</taxon>
        <taxon>Bacillati</taxon>
        <taxon>Actinomycetota</taxon>
        <taxon>Actinomycetes</taxon>
        <taxon>Kitasatosporales</taxon>
        <taxon>Streptomycetaceae</taxon>
        <taxon>Yinghuangia</taxon>
    </lineage>
</organism>
<gene>
    <name evidence="1" type="ORF">GCM10023205_38370</name>
</gene>
<name>A0ABP9HF41_9ACTN</name>
<keyword evidence="2" id="KW-1185">Reference proteome</keyword>
<dbReference type="EMBL" id="BAABHS010000012">
    <property type="protein sequence ID" value="GAA4969410.1"/>
    <property type="molecule type" value="Genomic_DNA"/>
</dbReference>